<dbReference type="InterPro" id="IPR027806">
    <property type="entry name" value="HARBI1_dom"/>
</dbReference>
<dbReference type="EMBL" id="JANEYG010000081">
    <property type="protein sequence ID" value="KAJ8914069.1"/>
    <property type="molecule type" value="Genomic_DNA"/>
</dbReference>
<evidence type="ECO:0000313" key="10">
    <source>
        <dbReference type="Proteomes" id="UP001159042"/>
    </source>
</evidence>
<evidence type="ECO:0000259" key="8">
    <source>
        <dbReference type="Pfam" id="PF13359"/>
    </source>
</evidence>
<reference evidence="9 10" key="1">
    <citation type="journal article" date="2023" name="Insect Mol. Biol.">
        <title>Genome sequencing provides insights into the evolution of gene families encoding plant cell wall-degrading enzymes in longhorned beetles.</title>
        <authorList>
            <person name="Shin N.R."/>
            <person name="Okamura Y."/>
            <person name="Kirsch R."/>
            <person name="Pauchet Y."/>
        </authorList>
    </citation>
    <scope>NUCLEOTIDE SEQUENCE [LARGE SCALE GENOMIC DNA]</scope>
    <source>
        <strain evidence="9">EAD_L_NR</strain>
    </source>
</reference>
<proteinExistence type="inferred from homology"/>
<organism evidence="9 10">
    <name type="scientific">Exocentrus adspersus</name>
    <dbReference type="NCBI Taxonomy" id="1586481"/>
    <lineage>
        <taxon>Eukaryota</taxon>
        <taxon>Metazoa</taxon>
        <taxon>Ecdysozoa</taxon>
        <taxon>Arthropoda</taxon>
        <taxon>Hexapoda</taxon>
        <taxon>Insecta</taxon>
        <taxon>Pterygota</taxon>
        <taxon>Neoptera</taxon>
        <taxon>Endopterygota</taxon>
        <taxon>Coleoptera</taxon>
        <taxon>Polyphaga</taxon>
        <taxon>Cucujiformia</taxon>
        <taxon>Chrysomeloidea</taxon>
        <taxon>Cerambycidae</taxon>
        <taxon>Lamiinae</taxon>
        <taxon>Acanthocinini</taxon>
        <taxon>Exocentrus</taxon>
    </lineage>
</organism>
<dbReference type="GO" id="GO:0005634">
    <property type="term" value="C:nucleus"/>
    <property type="evidence" value="ECO:0007669"/>
    <property type="project" value="UniProtKB-SubCell"/>
</dbReference>
<dbReference type="GO" id="GO:0004518">
    <property type="term" value="F:nuclease activity"/>
    <property type="evidence" value="ECO:0007669"/>
    <property type="project" value="UniProtKB-KW"/>
</dbReference>
<accession>A0AAV8VII1</accession>
<dbReference type="GO" id="GO:0016787">
    <property type="term" value="F:hydrolase activity"/>
    <property type="evidence" value="ECO:0007669"/>
    <property type="project" value="UniProtKB-KW"/>
</dbReference>
<keyword evidence="5" id="KW-0479">Metal-binding</keyword>
<evidence type="ECO:0000313" key="9">
    <source>
        <dbReference type="EMBL" id="KAJ8914069.1"/>
    </source>
</evidence>
<sequence>MAGLNFILIIQAIQNNEERNNLRIQQRHLRDTGDPLEMPEETFRSLFRLSRQTAHDLVNLRILAINARYPGSVHDAGIWTTSLIRQHLMVNYNDGDTNSWLLGDSAYPLEPWLMTPVLDPATPEERAYNIAHKSLRNVIERLNGVLKEKFRCLCKERVLHYDPVMAGRIINACAILHNFCLIRGERVEVAEIINNPDDNNANNNNNNNGNNNYFNEGRNIRNRIIRNYF</sequence>
<feature type="domain" description="DDE Tnp4" evidence="8">
    <location>
        <begin position="60"/>
        <end position="178"/>
    </location>
</feature>
<name>A0AAV8VII1_9CUCU</name>
<comment type="cofactor">
    <cofactor evidence="1">
        <name>a divalent metal cation</name>
        <dbReference type="ChEBI" id="CHEBI:60240"/>
    </cofactor>
</comment>
<evidence type="ECO:0000256" key="5">
    <source>
        <dbReference type="ARBA" id="ARBA00022723"/>
    </source>
</evidence>
<keyword evidence="10" id="KW-1185">Reference proteome</keyword>
<gene>
    <name evidence="9" type="ORF">NQ315_017590</name>
</gene>
<evidence type="ECO:0000256" key="3">
    <source>
        <dbReference type="ARBA" id="ARBA00006958"/>
    </source>
</evidence>
<dbReference type="GO" id="GO:0046872">
    <property type="term" value="F:metal ion binding"/>
    <property type="evidence" value="ECO:0007669"/>
    <property type="project" value="UniProtKB-KW"/>
</dbReference>
<dbReference type="AlphaFoldDB" id="A0AAV8VII1"/>
<comment type="subcellular location">
    <subcellularLocation>
        <location evidence="2">Nucleus</location>
    </subcellularLocation>
</comment>
<dbReference type="InterPro" id="IPR045249">
    <property type="entry name" value="HARBI1-like"/>
</dbReference>
<dbReference type="PANTHER" id="PTHR22930:SF267">
    <property type="entry name" value="NUCLEASE HARBI1-RELATED"/>
    <property type="match status" value="1"/>
</dbReference>
<evidence type="ECO:0000256" key="1">
    <source>
        <dbReference type="ARBA" id="ARBA00001968"/>
    </source>
</evidence>
<keyword evidence="7" id="KW-0539">Nucleus</keyword>
<comment type="similarity">
    <text evidence="3">Belongs to the HARBI1 family.</text>
</comment>
<dbReference type="Proteomes" id="UP001159042">
    <property type="component" value="Unassembled WGS sequence"/>
</dbReference>
<comment type="caution">
    <text evidence="9">The sequence shown here is derived from an EMBL/GenBank/DDBJ whole genome shotgun (WGS) entry which is preliminary data.</text>
</comment>
<dbReference type="PANTHER" id="PTHR22930">
    <property type="match status" value="1"/>
</dbReference>
<keyword evidence="6" id="KW-0378">Hydrolase</keyword>
<keyword evidence="4" id="KW-0540">Nuclease</keyword>
<evidence type="ECO:0000256" key="4">
    <source>
        <dbReference type="ARBA" id="ARBA00022722"/>
    </source>
</evidence>
<dbReference type="Pfam" id="PF13359">
    <property type="entry name" value="DDE_Tnp_4"/>
    <property type="match status" value="1"/>
</dbReference>
<evidence type="ECO:0000256" key="7">
    <source>
        <dbReference type="ARBA" id="ARBA00023242"/>
    </source>
</evidence>
<evidence type="ECO:0000256" key="6">
    <source>
        <dbReference type="ARBA" id="ARBA00022801"/>
    </source>
</evidence>
<evidence type="ECO:0000256" key="2">
    <source>
        <dbReference type="ARBA" id="ARBA00004123"/>
    </source>
</evidence>
<protein>
    <recommendedName>
        <fullName evidence="8">DDE Tnp4 domain-containing protein</fullName>
    </recommendedName>
</protein>